<accession>A0A367WWV0</accession>
<sequence>MLLPCFVLSQEIFDHFWPLGWKVAFLKLLVADAVMILFKTDQDNRRRSRCYEVVLWCLLGSRFLENGTQKN</sequence>
<organism evidence="2 3">
    <name type="scientific">Thalassospira profundimaris</name>
    <dbReference type="NCBI Taxonomy" id="502049"/>
    <lineage>
        <taxon>Bacteria</taxon>
        <taxon>Pseudomonadati</taxon>
        <taxon>Pseudomonadota</taxon>
        <taxon>Alphaproteobacteria</taxon>
        <taxon>Rhodospirillales</taxon>
        <taxon>Thalassospiraceae</taxon>
        <taxon>Thalassospira</taxon>
    </lineage>
</organism>
<dbReference type="EMBL" id="JPWI01000006">
    <property type="protein sequence ID" value="RCK45689.1"/>
    <property type="molecule type" value="Genomic_DNA"/>
</dbReference>
<proteinExistence type="predicted"/>
<reference evidence="2 3" key="1">
    <citation type="submission" date="2014-07" db="EMBL/GenBank/DDBJ databases">
        <title>Draft genome sequence of Thalassospira profundimaris PR54-5.</title>
        <authorList>
            <person name="Lai Q."/>
            <person name="Shao Z."/>
        </authorList>
    </citation>
    <scope>NUCLEOTIDE SEQUENCE [LARGE SCALE GENOMIC DNA]</scope>
    <source>
        <strain evidence="2 3">PR54-5</strain>
    </source>
</reference>
<keyword evidence="1" id="KW-1133">Transmembrane helix</keyword>
<dbReference type="Proteomes" id="UP000252255">
    <property type="component" value="Unassembled WGS sequence"/>
</dbReference>
<evidence type="ECO:0000313" key="3">
    <source>
        <dbReference type="Proteomes" id="UP000252255"/>
    </source>
</evidence>
<name>A0A367WWV0_9PROT</name>
<evidence type="ECO:0000313" key="2">
    <source>
        <dbReference type="EMBL" id="RCK45689.1"/>
    </source>
</evidence>
<protein>
    <submittedName>
        <fullName evidence="2">Uncharacterized protein</fullName>
    </submittedName>
</protein>
<keyword evidence="1" id="KW-0472">Membrane</keyword>
<evidence type="ECO:0000256" key="1">
    <source>
        <dbReference type="SAM" id="Phobius"/>
    </source>
</evidence>
<keyword evidence="1" id="KW-0812">Transmembrane</keyword>
<feature type="transmembrane region" description="Helical" evidence="1">
    <location>
        <begin position="20"/>
        <end position="38"/>
    </location>
</feature>
<dbReference type="AlphaFoldDB" id="A0A367WWV0"/>
<comment type="caution">
    <text evidence="2">The sequence shown here is derived from an EMBL/GenBank/DDBJ whole genome shotgun (WGS) entry which is preliminary data.</text>
</comment>
<gene>
    <name evidence="2" type="ORF">TH30_11085</name>
</gene>